<sequence length="162" mass="18747">MRRHILRVILRRWHAHLGLPRKESCSWHQDRLSEELIELNGAESLIGTLSEASDVIFSVSRAEYEGFTDDRATVFVFLERLSTFWAVAVVAYMLYKFTMRWSFYRVTAYACGLRGARLDAVRDVINPAKSHKLDEVAARHGVQAEEFRRVGGIVRRLWPLVP</sequence>
<dbReference type="RefSeq" id="XP_009227092.1">
    <property type="nucleotide sequence ID" value="XM_009228828.1"/>
</dbReference>
<feature type="transmembrane region" description="Helical" evidence="1">
    <location>
        <begin position="74"/>
        <end position="95"/>
    </location>
</feature>
<gene>
    <name evidence="3" type="primary">20351407</name>
    <name evidence="2" type="ORF">GGTG_10949</name>
</gene>
<name>J3PBS8_GAET3</name>
<reference evidence="3" key="5">
    <citation type="submission" date="2018-04" db="UniProtKB">
        <authorList>
            <consortium name="EnsemblFungi"/>
        </authorList>
    </citation>
    <scope>IDENTIFICATION</scope>
    <source>
        <strain evidence="3">R3-111a-1</strain>
    </source>
</reference>
<dbReference type="Proteomes" id="UP000006039">
    <property type="component" value="Unassembled WGS sequence"/>
</dbReference>
<evidence type="ECO:0000313" key="2">
    <source>
        <dbReference type="EMBL" id="EJT71695.1"/>
    </source>
</evidence>
<evidence type="ECO:0000313" key="3">
    <source>
        <dbReference type="EnsemblFungi" id="EJT71695"/>
    </source>
</evidence>
<accession>J3PBS8</accession>
<reference evidence="2" key="3">
    <citation type="submission" date="2010-09" db="EMBL/GenBank/DDBJ databases">
        <title>Annotation of Gaeumannomyces graminis var. tritici R3-111a-1.</title>
        <authorList>
            <consortium name="The Broad Institute Genome Sequencing Platform"/>
            <person name="Ma L.-J."/>
            <person name="Dead R."/>
            <person name="Young S.K."/>
            <person name="Zeng Q."/>
            <person name="Gargeya S."/>
            <person name="Fitzgerald M."/>
            <person name="Haas B."/>
            <person name="Abouelleil A."/>
            <person name="Alvarado L."/>
            <person name="Arachchi H.M."/>
            <person name="Berlin A."/>
            <person name="Brown A."/>
            <person name="Chapman S.B."/>
            <person name="Chen Z."/>
            <person name="Dunbar C."/>
            <person name="Freedman E."/>
            <person name="Gearin G."/>
            <person name="Gellesch M."/>
            <person name="Goldberg J."/>
            <person name="Griggs A."/>
            <person name="Gujja S."/>
            <person name="Heiman D."/>
            <person name="Howarth C."/>
            <person name="Larson L."/>
            <person name="Lui A."/>
            <person name="MacDonald P.J.P."/>
            <person name="Mehta T."/>
            <person name="Montmayeur A."/>
            <person name="Murphy C."/>
            <person name="Neiman D."/>
            <person name="Pearson M."/>
            <person name="Priest M."/>
            <person name="Roberts A."/>
            <person name="Saif S."/>
            <person name="Shea T."/>
            <person name="Shenoy N."/>
            <person name="Sisk P."/>
            <person name="Stolte C."/>
            <person name="Sykes S."/>
            <person name="Yandava C."/>
            <person name="Wortman J."/>
            <person name="Nusbaum C."/>
            <person name="Birren B."/>
        </authorList>
    </citation>
    <scope>NUCLEOTIDE SEQUENCE</scope>
    <source>
        <strain evidence="2">R3-111a-1</strain>
    </source>
</reference>
<dbReference type="OrthoDB" id="3582307at2759"/>
<organism evidence="2">
    <name type="scientific">Gaeumannomyces tritici (strain R3-111a-1)</name>
    <name type="common">Wheat and barley take-all root rot fungus</name>
    <name type="synonym">Gaeumannomyces graminis var. tritici</name>
    <dbReference type="NCBI Taxonomy" id="644352"/>
    <lineage>
        <taxon>Eukaryota</taxon>
        <taxon>Fungi</taxon>
        <taxon>Dikarya</taxon>
        <taxon>Ascomycota</taxon>
        <taxon>Pezizomycotina</taxon>
        <taxon>Sordariomycetes</taxon>
        <taxon>Sordariomycetidae</taxon>
        <taxon>Magnaporthales</taxon>
        <taxon>Magnaporthaceae</taxon>
        <taxon>Gaeumannomyces</taxon>
    </lineage>
</organism>
<reference evidence="3" key="4">
    <citation type="journal article" date="2015" name="G3 (Bethesda)">
        <title>Genome sequences of three phytopathogenic species of the Magnaporthaceae family of fungi.</title>
        <authorList>
            <person name="Okagaki L.H."/>
            <person name="Nunes C.C."/>
            <person name="Sailsbery J."/>
            <person name="Clay B."/>
            <person name="Brown D."/>
            <person name="John T."/>
            <person name="Oh Y."/>
            <person name="Young N."/>
            <person name="Fitzgerald M."/>
            <person name="Haas B.J."/>
            <person name="Zeng Q."/>
            <person name="Young S."/>
            <person name="Adiconis X."/>
            <person name="Fan L."/>
            <person name="Levin J.Z."/>
            <person name="Mitchell T.K."/>
            <person name="Okubara P.A."/>
            <person name="Farman M.L."/>
            <person name="Kohn L.M."/>
            <person name="Birren B."/>
            <person name="Ma L.-J."/>
            <person name="Dean R.A."/>
        </authorList>
    </citation>
    <scope>NUCLEOTIDE SEQUENCE</scope>
    <source>
        <strain evidence="3">R3-111a-1</strain>
    </source>
</reference>
<keyword evidence="4" id="KW-1185">Reference proteome</keyword>
<dbReference type="EMBL" id="GL385400">
    <property type="protein sequence ID" value="EJT71695.1"/>
    <property type="molecule type" value="Genomic_DNA"/>
</dbReference>
<keyword evidence="1" id="KW-0472">Membrane</keyword>
<keyword evidence="1" id="KW-1133">Transmembrane helix</keyword>
<proteinExistence type="predicted"/>
<keyword evidence="1" id="KW-0812">Transmembrane</keyword>
<dbReference type="HOGENOM" id="CLU_1703782_0_0_1"/>
<evidence type="ECO:0000256" key="1">
    <source>
        <dbReference type="SAM" id="Phobius"/>
    </source>
</evidence>
<reference evidence="4" key="1">
    <citation type="submission" date="2010-07" db="EMBL/GenBank/DDBJ databases">
        <title>The genome sequence of Gaeumannomyces graminis var. tritici strain R3-111a-1.</title>
        <authorList>
            <consortium name="The Broad Institute Genome Sequencing Platform"/>
            <person name="Ma L.-J."/>
            <person name="Dead R."/>
            <person name="Young S."/>
            <person name="Zeng Q."/>
            <person name="Koehrsen M."/>
            <person name="Alvarado L."/>
            <person name="Berlin A."/>
            <person name="Chapman S.B."/>
            <person name="Chen Z."/>
            <person name="Freedman E."/>
            <person name="Gellesch M."/>
            <person name="Goldberg J."/>
            <person name="Griggs A."/>
            <person name="Gujja S."/>
            <person name="Heilman E.R."/>
            <person name="Heiman D."/>
            <person name="Hepburn T."/>
            <person name="Howarth C."/>
            <person name="Jen D."/>
            <person name="Larson L."/>
            <person name="Mehta T."/>
            <person name="Neiman D."/>
            <person name="Pearson M."/>
            <person name="Roberts A."/>
            <person name="Saif S."/>
            <person name="Shea T."/>
            <person name="Shenoy N."/>
            <person name="Sisk P."/>
            <person name="Stolte C."/>
            <person name="Sykes S."/>
            <person name="Walk T."/>
            <person name="White J."/>
            <person name="Yandava C."/>
            <person name="Haas B."/>
            <person name="Nusbaum C."/>
            <person name="Birren B."/>
        </authorList>
    </citation>
    <scope>NUCLEOTIDE SEQUENCE [LARGE SCALE GENOMIC DNA]</scope>
    <source>
        <strain evidence="4">R3-111a-1</strain>
    </source>
</reference>
<dbReference type="VEuPathDB" id="FungiDB:GGTG_10949"/>
<dbReference type="eggNOG" id="ENOG502SQII">
    <property type="taxonomic scope" value="Eukaryota"/>
</dbReference>
<dbReference type="EnsemblFungi" id="EJT71695">
    <property type="protein sequence ID" value="EJT71695"/>
    <property type="gene ID" value="GGTG_10949"/>
</dbReference>
<reference evidence="2" key="2">
    <citation type="submission" date="2010-07" db="EMBL/GenBank/DDBJ databases">
        <authorList>
            <consortium name="The Broad Institute Genome Sequencing Platform"/>
            <consortium name="Broad Institute Genome Sequencing Center for Infectious Disease"/>
            <person name="Ma L.-J."/>
            <person name="Dead R."/>
            <person name="Young S."/>
            <person name="Zeng Q."/>
            <person name="Koehrsen M."/>
            <person name="Alvarado L."/>
            <person name="Berlin A."/>
            <person name="Chapman S.B."/>
            <person name="Chen Z."/>
            <person name="Freedman E."/>
            <person name="Gellesch M."/>
            <person name="Goldberg J."/>
            <person name="Griggs A."/>
            <person name="Gujja S."/>
            <person name="Heilman E.R."/>
            <person name="Heiman D."/>
            <person name="Hepburn T."/>
            <person name="Howarth C."/>
            <person name="Jen D."/>
            <person name="Larson L."/>
            <person name="Mehta T."/>
            <person name="Neiman D."/>
            <person name="Pearson M."/>
            <person name="Roberts A."/>
            <person name="Saif S."/>
            <person name="Shea T."/>
            <person name="Shenoy N."/>
            <person name="Sisk P."/>
            <person name="Stolte C."/>
            <person name="Sykes S."/>
            <person name="Walk T."/>
            <person name="White J."/>
            <person name="Yandava C."/>
            <person name="Haas B."/>
            <person name="Nusbaum C."/>
            <person name="Birren B."/>
        </authorList>
    </citation>
    <scope>NUCLEOTIDE SEQUENCE</scope>
    <source>
        <strain evidence="2">R3-111a-1</strain>
    </source>
</reference>
<protein>
    <submittedName>
        <fullName evidence="2 3">Uncharacterized protein</fullName>
    </submittedName>
</protein>
<dbReference type="AlphaFoldDB" id="J3PBS8"/>
<dbReference type="GeneID" id="20351407"/>
<evidence type="ECO:0000313" key="4">
    <source>
        <dbReference type="Proteomes" id="UP000006039"/>
    </source>
</evidence>